<name>A0ABQ1LGI5_9RHOB</name>
<evidence type="ECO:0000313" key="1">
    <source>
        <dbReference type="EMBL" id="GGC23049.1"/>
    </source>
</evidence>
<keyword evidence="2" id="KW-1185">Reference proteome</keyword>
<evidence type="ECO:0000313" key="2">
    <source>
        <dbReference type="Proteomes" id="UP000645462"/>
    </source>
</evidence>
<protein>
    <submittedName>
        <fullName evidence="1">Uncharacterized protein</fullName>
    </submittedName>
</protein>
<sequence>MLLPLLESRDGRPCFENGLRELAVVEMNIAQDGLLQLFTALETMVLQDIFDAAVEPFDHAVCLRSHRGCETVLDAEIGAKLIELMLPATTR</sequence>
<comment type="caution">
    <text evidence="1">The sequence shown here is derived from an EMBL/GenBank/DDBJ whole genome shotgun (WGS) entry which is preliminary data.</text>
</comment>
<reference evidence="2" key="1">
    <citation type="journal article" date="2019" name="Int. J. Syst. Evol. Microbiol.">
        <title>The Global Catalogue of Microorganisms (GCM) 10K type strain sequencing project: providing services to taxonomists for standard genome sequencing and annotation.</title>
        <authorList>
            <consortium name="The Broad Institute Genomics Platform"/>
            <consortium name="The Broad Institute Genome Sequencing Center for Infectious Disease"/>
            <person name="Wu L."/>
            <person name="Ma J."/>
        </authorList>
    </citation>
    <scope>NUCLEOTIDE SEQUENCE [LARGE SCALE GENOMIC DNA]</scope>
    <source>
        <strain evidence="2">CGMCC 1.12478</strain>
    </source>
</reference>
<proteinExistence type="predicted"/>
<organism evidence="1 2">
    <name type="scientific">Marivita lacus</name>
    <dbReference type="NCBI Taxonomy" id="1323742"/>
    <lineage>
        <taxon>Bacteria</taxon>
        <taxon>Pseudomonadati</taxon>
        <taxon>Pseudomonadota</taxon>
        <taxon>Alphaproteobacteria</taxon>
        <taxon>Rhodobacterales</taxon>
        <taxon>Roseobacteraceae</taxon>
        <taxon>Marivita</taxon>
    </lineage>
</organism>
<dbReference type="Proteomes" id="UP000645462">
    <property type="component" value="Unassembled WGS sequence"/>
</dbReference>
<dbReference type="EMBL" id="BMFC01000025">
    <property type="protein sequence ID" value="GGC23049.1"/>
    <property type="molecule type" value="Genomic_DNA"/>
</dbReference>
<accession>A0ABQ1LGI5</accession>
<gene>
    <name evidence="1" type="ORF">GCM10011363_44460</name>
</gene>